<dbReference type="GO" id="GO:0071203">
    <property type="term" value="C:WASH complex"/>
    <property type="evidence" value="ECO:0007669"/>
    <property type="project" value="InterPro"/>
</dbReference>
<feature type="domain" description="AAA+ ATPase" evidence="2">
    <location>
        <begin position="615"/>
        <end position="743"/>
    </location>
</feature>
<evidence type="ECO:0000259" key="2">
    <source>
        <dbReference type="SMART" id="SM00382"/>
    </source>
</evidence>
<organism evidence="3 4">
    <name type="scientific">Seminavis robusta</name>
    <dbReference type="NCBI Taxonomy" id="568900"/>
    <lineage>
        <taxon>Eukaryota</taxon>
        <taxon>Sar</taxon>
        <taxon>Stramenopiles</taxon>
        <taxon>Ochrophyta</taxon>
        <taxon>Bacillariophyta</taxon>
        <taxon>Bacillariophyceae</taxon>
        <taxon>Bacillariophycidae</taxon>
        <taxon>Naviculales</taxon>
        <taxon>Naviculaceae</taxon>
        <taxon>Seminavis</taxon>
    </lineage>
</organism>
<evidence type="ECO:0000313" key="4">
    <source>
        <dbReference type="Proteomes" id="UP001153069"/>
    </source>
</evidence>
<dbReference type="CDD" id="cd19481">
    <property type="entry name" value="RecA-like_protease"/>
    <property type="match status" value="1"/>
</dbReference>
<keyword evidence="4" id="KW-1185">Reference proteome</keyword>
<name>A0A9N8HLR0_9STRA</name>
<accession>A0A9N8HLR0</accession>
<dbReference type="InterPro" id="IPR019309">
    <property type="entry name" value="WASHC3"/>
</dbReference>
<feature type="region of interest" description="Disordered" evidence="1">
    <location>
        <begin position="29"/>
        <end position="49"/>
    </location>
</feature>
<dbReference type="PANTHER" id="PTHR46411">
    <property type="entry name" value="FAMILY ATPASE, PUTATIVE-RELATED"/>
    <property type="match status" value="1"/>
</dbReference>
<reference evidence="3" key="1">
    <citation type="submission" date="2020-06" db="EMBL/GenBank/DDBJ databases">
        <authorList>
            <consortium name="Plant Systems Biology data submission"/>
        </authorList>
    </citation>
    <scope>NUCLEOTIDE SEQUENCE</scope>
    <source>
        <strain evidence="3">D6</strain>
    </source>
</reference>
<gene>
    <name evidence="3" type="ORF">SEMRO_698_G189170.1</name>
</gene>
<dbReference type="Pfam" id="PF00004">
    <property type="entry name" value="AAA"/>
    <property type="match status" value="1"/>
</dbReference>
<dbReference type="GO" id="GO:0005524">
    <property type="term" value="F:ATP binding"/>
    <property type="evidence" value="ECO:0007669"/>
    <property type="project" value="InterPro"/>
</dbReference>
<comment type="caution">
    <text evidence="3">The sequence shown here is derived from an EMBL/GenBank/DDBJ whole genome shotgun (WGS) entry which is preliminary data.</text>
</comment>
<protein>
    <submittedName>
        <fullName evidence="3">AAA family ATPase</fullName>
    </submittedName>
</protein>
<dbReference type="OrthoDB" id="10042665at2759"/>
<dbReference type="Gene3D" id="3.40.50.300">
    <property type="entry name" value="P-loop containing nucleotide triphosphate hydrolases"/>
    <property type="match status" value="1"/>
</dbReference>
<evidence type="ECO:0000313" key="3">
    <source>
        <dbReference type="EMBL" id="CAB9515173.1"/>
    </source>
</evidence>
<dbReference type="PANTHER" id="PTHR46411:SF3">
    <property type="entry name" value="AAA+ ATPASE DOMAIN-CONTAINING PROTEIN"/>
    <property type="match status" value="1"/>
</dbReference>
<sequence length="840" mass="92562">MTKVAPSEEGKPEYDADALMKKIQDMYDTLPDGWSKNPNPGKNGSAPFVHVDGRVSWKHPSREQMNKVISDMTGSKDGLKIPDDKKVLIKRYRSMLQSGVPKPAVEQRARLEGVDPAMIYAAEEEQPSADKPRKKYGAAAKKAGCVTAYQNGALKRFRQMIKAGLPMAAVKQAADLQGVDISELINANNADCKELSKPFEGPNNNQVVFQKGADLTRLVTKLVQTISKRATASTDLTVELRVLYHALGSLRGVQHSRDVYNGTTSKKMPIMEMRSKRKPWLELAGSLAIPTPADWKDAVDIEGLDDLVKCIEQAYKDDLQAISSQVGVGVYDFGSLAQIYAPGTRVVATNAFVGGVGMICEVAWNRFEEGKTLFGISRTFKVCFNFVVAVGKHFTIAECVETMEDFDGKRQISLLNFFPLAGYSTEEAEQKVAQFEARGRLYNEVATKQAYMEYEKGSFYGKRTGNVDPGANALHMGGRVMVDTQGSYENGFSIGTGYDPMVMGIKYKYKEYMLQMRAQKEDAGSSAKSGGADGKMILFETVPEDYLAMTWPAVVGFSFHSKVWGDVLVDGLKHIEYQEDIFDKIVLPPARKRMVKALVKHSCDAFNDVVRGKGEGSVFLLYGEPGVGKTLTAEAVCEMLHKPLYTVSLGQLGSTAATLEKNLNDILTLCARWDALILLDECDLYVEKRSSGGSLERNAMVSVMLRLVEYFKGVLFLTSNRIDSLDPAFKTRITLALRYDALDFAGRNQIWINLLETSGFGAAVKNGDINTEELANSVMNGREIKNSIRLAMALAAEDGEPLSQKFLLETVAILDEYNQQAASPEVSYDNLTSSPRSVEV</sequence>
<dbReference type="Proteomes" id="UP001153069">
    <property type="component" value="Unassembled WGS sequence"/>
</dbReference>
<dbReference type="GO" id="GO:0016887">
    <property type="term" value="F:ATP hydrolysis activity"/>
    <property type="evidence" value="ECO:0007669"/>
    <property type="project" value="InterPro"/>
</dbReference>
<dbReference type="AlphaFoldDB" id="A0A9N8HLR0"/>
<dbReference type="SMART" id="SM00382">
    <property type="entry name" value="AAA"/>
    <property type="match status" value="1"/>
</dbReference>
<dbReference type="EMBL" id="CAICTM010000697">
    <property type="protein sequence ID" value="CAB9515173.1"/>
    <property type="molecule type" value="Genomic_DNA"/>
</dbReference>
<dbReference type="Pfam" id="PF10152">
    <property type="entry name" value="CCDC53"/>
    <property type="match status" value="1"/>
</dbReference>
<dbReference type="SUPFAM" id="SSF52540">
    <property type="entry name" value="P-loop containing nucleoside triphosphate hydrolases"/>
    <property type="match status" value="1"/>
</dbReference>
<dbReference type="InterPro" id="IPR027417">
    <property type="entry name" value="P-loop_NTPase"/>
</dbReference>
<dbReference type="InterPro" id="IPR003959">
    <property type="entry name" value="ATPase_AAA_core"/>
</dbReference>
<evidence type="ECO:0000256" key="1">
    <source>
        <dbReference type="SAM" id="MobiDB-lite"/>
    </source>
</evidence>
<proteinExistence type="predicted"/>
<dbReference type="InterPro" id="IPR003593">
    <property type="entry name" value="AAA+_ATPase"/>
</dbReference>